<sequence length="89" mass="10076">MPCIVESASLEPKFIAGGVDAWIRPFHFNTGEEIGHLAEDLEQFEHHAGRKSLNLTHVFLPGMSIKSFEVEVGFLRTNNYKWVDLGYLS</sequence>
<evidence type="ECO:0000313" key="2">
    <source>
        <dbReference type="Proteomes" id="UP000245207"/>
    </source>
</evidence>
<accession>A0A2U1PDD0</accession>
<dbReference type="AlphaFoldDB" id="A0A2U1PDD0"/>
<protein>
    <submittedName>
        <fullName evidence="1">WD40 repeat-containing protein</fullName>
    </submittedName>
</protein>
<dbReference type="Proteomes" id="UP000245207">
    <property type="component" value="Unassembled WGS sequence"/>
</dbReference>
<organism evidence="1 2">
    <name type="scientific">Artemisia annua</name>
    <name type="common">Sweet wormwood</name>
    <dbReference type="NCBI Taxonomy" id="35608"/>
    <lineage>
        <taxon>Eukaryota</taxon>
        <taxon>Viridiplantae</taxon>
        <taxon>Streptophyta</taxon>
        <taxon>Embryophyta</taxon>
        <taxon>Tracheophyta</taxon>
        <taxon>Spermatophyta</taxon>
        <taxon>Magnoliopsida</taxon>
        <taxon>eudicotyledons</taxon>
        <taxon>Gunneridae</taxon>
        <taxon>Pentapetalae</taxon>
        <taxon>asterids</taxon>
        <taxon>campanulids</taxon>
        <taxon>Asterales</taxon>
        <taxon>Asteraceae</taxon>
        <taxon>Asteroideae</taxon>
        <taxon>Anthemideae</taxon>
        <taxon>Artemisiinae</taxon>
        <taxon>Artemisia</taxon>
    </lineage>
</organism>
<comment type="caution">
    <text evidence="1">The sequence shown here is derived from an EMBL/GenBank/DDBJ whole genome shotgun (WGS) entry which is preliminary data.</text>
</comment>
<reference evidence="1 2" key="1">
    <citation type="journal article" date="2018" name="Mol. Plant">
        <title>The genome of Artemisia annua provides insight into the evolution of Asteraceae family and artemisinin biosynthesis.</title>
        <authorList>
            <person name="Shen Q."/>
            <person name="Zhang L."/>
            <person name="Liao Z."/>
            <person name="Wang S."/>
            <person name="Yan T."/>
            <person name="Shi P."/>
            <person name="Liu M."/>
            <person name="Fu X."/>
            <person name="Pan Q."/>
            <person name="Wang Y."/>
            <person name="Lv Z."/>
            <person name="Lu X."/>
            <person name="Zhang F."/>
            <person name="Jiang W."/>
            <person name="Ma Y."/>
            <person name="Chen M."/>
            <person name="Hao X."/>
            <person name="Li L."/>
            <person name="Tang Y."/>
            <person name="Lv G."/>
            <person name="Zhou Y."/>
            <person name="Sun X."/>
            <person name="Brodelius P.E."/>
            <person name="Rose J.K.C."/>
            <person name="Tang K."/>
        </authorList>
    </citation>
    <scope>NUCLEOTIDE SEQUENCE [LARGE SCALE GENOMIC DNA]</scope>
    <source>
        <strain evidence="2">cv. Huhao1</strain>
        <tissue evidence="1">Leaf</tissue>
    </source>
</reference>
<proteinExistence type="predicted"/>
<dbReference type="EMBL" id="PKPP01001312">
    <property type="protein sequence ID" value="PWA83738.1"/>
    <property type="molecule type" value="Genomic_DNA"/>
</dbReference>
<name>A0A2U1PDD0_ARTAN</name>
<evidence type="ECO:0000313" key="1">
    <source>
        <dbReference type="EMBL" id="PWA83738.1"/>
    </source>
</evidence>
<dbReference type="STRING" id="35608.A0A2U1PDD0"/>
<keyword evidence="2" id="KW-1185">Reference proteome</keyword>
<gene>
    <name evidence="1" type="ORF">CTI12_AA167970</name>
</gene>